<keyword evidence="1" id="KW-1133">Transmembrane helix</keyword>
<name>A0A919WD06_9ACTN</name>
<evidence type="ECO:0000313" key="2">
    <source>
        <dbReference type="EMBL" id="GIM97893.1"/>
    </source>
</evidence>
<organism evidence="2 3">
    <name type="scientific">Paractinoplanes toevensis</name>
    <dbReference type="NCBI Taxonomy" id="571911"/>
    <lineage>
        <taxon>Bacteria</taxon>
        <taxon>Bacillati</taxon>
        <taxon>Actinomycetota</taxon>
        <taxon>Actinomycetes</taxon>
        <taxon>Micromonosporales</taxon>
        <taxon>Micromonosporaceae</taxon>
        <taxon>Paractinoplanes</taxon>
    </lineage>
</organism>
<dbReference type="AlphaFoldDB" id="A0A919WD06"/>
<protein>
    <submittedName>
        <fullName evidence="2">Uncharacterized protein</fullName>
    </submittedName>
</protein>
<dbReference type="EMBL" id="BOQN01000167">
    <property type="protein sequence ID" value="GIM97893.1"/>
    <property type="molecule type" value="Genomic_DNA"/>
</dbReference>
<keyword evidence="1" id="KW-0472">Membrane</keyword>
<comment type="caution">
    <text evidence="2">The sequence shown here is derived from an EMBL/GenBank/DDBJ whole genome shotgun (WGS) entry which is preliminary data.</text>
</comment>
<reference evidence="2 3" key="1">
    <citation type="submission" date="2021-03" db="EMBL/GenBank/DDBJ databases">
        <title>Whole genome shotgun sequence of Actinoplanes toevensis NBRC 105298.</title>
        <authorList>
            <person name="Komaki H."/>
            <person name="Tamura T."/>
        </authorList>
    </citation>
    <scope>NUCLEOTIDE SEQUENCE [LARGE SCALE GENOMIC DNA]</scope>
    <source>
        <strain evidence="2 3">NBRC 105298</strain>
    </source>
</reference>
<gene>
    <name evidence="2" type="ORF">Ato02nite_096860</name>
</gene>
<dbReference type="Proteomes" id="UP000677082">
    <property type="component" value="Unassembled WGS sequence"/>
</dbReference>
<keyword evidence="3" id="KW-1185">Reference proteome</keyword>
<evidence type="ECO:0000256" key="1">
    <source>
        <dbReference type="SAM" id="Phobius"/>
    </source>
</evidence>
<evidence type="ECO:0000313" key="3">
    <source>
        <dbReference type="Proteomes" id="UP000677082"/>
    </source>
</evidence>
<keyword evidence="1" id="KW-0812">Transmembrane</keyword>
<accession>A0A919WD06</accession>
<sequence length="61" mass="6452">MALCGVLVGDAHFRDRSGGIRMRSTSARRELAFVFGVACAGLALVLVVAFTPWYTAVPPIG</sequence>
<feature type="transmembrane region" description="Helical" evidence="1">
    <location>
        <begin position="31"/>
        <end position="54"/>
    </location>
</feature>
<proteinExistence type="predicted"/>